<organism evidence="1 2">
    <name type="scientific">Nostoc commune NIES-4072</name>
    <dbReference type="NCBI Taxonomy" id="2005467"/>
    <lineage>
        <taxon>Bacteria</taxon>
        <taxon>Bacillati</taxon>
        <taxon>Cyanobacteriota</taxon>
        <taxon>Cyanophyceae</taxon>
        <taxon>Nostocales</taxon>
        <taxon>Nostocaceae</taxon>
        <taxon>Nostoc</taxon>
    </lineage>
</organism>
<name>A0A2R5FXA9_NOSCO</name>
<gene>
    <name evidence="1" type="ORF">NIES4072_45450</name>
</gene>
<protein>
    <recommendedName>
        <fullName evidence="3">Type I restriction enzyme R protein N-terminal domain-containing protein</fullName>
    </recommendedName>
</protein>
<dbReference type="Proteomes" id="UP000245124">
    <property type="component" value="Unassembled WGS sequence"/>
</dbReference>
<dbReference type="OrthoDB" id="518124at2"/>
<reference evidence="1 2" key="1">
    <citation type="submission" date="2017-06" db="EMBL/GenBank/DDBJ databases">
        <title>Genome sequencing of cyanobaciteial culture collection at National Institute for Environmental Studies (NIES).</title>
        <authorList>
            <person name="Hirose Y."/>
            <person name="Shimura Y."/>
            <person name="Fujisawa T."/>
            <person name="Nakamura Y."/>
            <person name="Kawachi M."/>
        </authorList>
    </citation>
    <scope>NUCLEOTIDE SEQUENCE [LARGE SCALE GENOMIC DNA]</scope>
    <source>
        <strain evidence="1 2">NIES-4072</strain>
    </source>
</reference>
<dbReference type="EMBL" id="BDUD01000001">
    <property type="protein sequence ID" value="GBG20863.1"/>
    <property type="molecule type" value="Genomic_DNA"/>
</dbReference>
<comment type="caution">
    <text evidence="1">The sequence shown here is derived from an EMBL/GenBank/DDBJ whole genome shotgun (WGS) entry which is preliminary data.</text>
</comment>
<evidence type="ECO:0000313" key="1">
    <source>
        <dbReference type="EMBL" id="GBG20863.1"/>
    </source>
</evidence>
<proteinExistence type="predicted"/>
<evidence type="ECO:0000313" key="2">
    <source>
        <dbReference type="Proteomes" id="UP000245124"/>
    </source>
</evidence>
<evidence type="ECO:0008006" key="3">
    <source>
        <dbReference type="Google" id="ProtNLM"/>
    </source>
</evidence>
<keyword evidence="2" id="KW-1185">Reference proteome</keyword>
<dbReference type="RefSeq" id="WP_109010865.1">
    <property type="nucleotide sequence ID" value="NZ_BDUD01000001.1"/>
</dbReference>
<accession>A0A2R5FXA9</accession>
<dbReference type="AlphaFoldDB" id="A0A2R5FXA9"/>
<sequence length="202" mass="22462">MSYREFSLRKVKQDFNLTLVEGGRFLPPIEPISPSLLLAEFLAESIQLAIAMGSEKARSELIISPILFEVRKILNRKISFFSGEEFNVDPEVGLAGFCDFLISASPEQLFIEAPAVVIVEAKKENLKGGLGQCIAEMIAAQRFNAKYEKPIATIYGSVTSGNLWTFLKLEDSTVTIDLTEYLIPPVEQVLGILVWMIRSQST</sequence>